<evidence type="ECO:0000259" key="2">
    <source>
        <dbReference type="Pfam" id="PF13966"/>
    </source>
</evidence>
<feature type="region of interest" description="Disordered" evidence="1">
    <location>
        <begin position="90"/>
        <end position="110"/>
    </location>
</feature>
<evidence type="ECO:0000313" key="3">
    <source>
        <dbReference type="EMBL" id="GAU49989.1"/>
    </source>
</evidence>
<protein>
    <recommendedName>
        <fullName evidence="2">Reverse transcriptase zinc-binding domain-containing protein</fullName>
    </recommendedName>
</protein>
<gene>
    <name evidence="3" type="ORF">TSUD_272900</name>
</gene>
<feature type="compositionally biased region" description="Basic residues" evidence="1">
    <location>
        <begin position="95"/>
        <end position="110"/>
    </location>
</feature>
<sequence>MIEGMFNERDAANILAIPLYDEVKEDGYIWKFNSHGEYSVKSAYYNIMENLIENEAFRVEGNCLSIWKLKIPQKVKVFLWRMARGCLPTREKSQQKGRPKIYGRRRIYGP</sequence>
<evidence type="ECO:0000313" key="4">
    <source>
        <dbReference type="Proteomes" id="UP000242715"/>
    </source>
</evidence>
<dbReference type="Proteomes" id="UP000242715">
    <property type="component" value="Unassembled WGS sequence"/>
</dbReference>
<organism evidence="3 4">
    <name type="scientific">Trifolium subterraneum</name>
    <name type="common">Subterranean clover</name>
    <dbReference type="NCBI Taxonomy" id="3900"/>
    <lineage>
        <taxon>Eukaryota</taxon>
        <taxon>Viridiplantae</taxon>
        <taxon>Streptophyta</taxon>
        <taxon>Embryophyta</taxon>
        <taxon>Tracheophyta</taxon>
        <taxon>Spermatophyta</taxon>
        <taxon>Magnoliopsida</taxon>
        <taxon>eudicotyledons</taxon>
        <taxon>Gunneridae</taxon>
        <taxon>Pentapetalae</taxon>
        <taxon>rosids</taxon>
        <taxon>fabids</taxon>
        <taxon>Fabales</taxon>
        <taxon>Fabaceae</taxon>
        <taxon>Papilionoideae</taxon>
        <taxon>50 kb inversion clade</taxon>
        <taxon>NPAAA clade</taxon>
        <taxon>Hologalegina</taxon>
        <taxon>IRL clade</taxon>
        <taxon>Trifolieae</taxon>
        <taxon>Trifolium</taxon>
    </lineage>
</organism>
<reference evidence="4" key="1">
    <citation type="journal article" date="2017" name="Front. Plant Sci.">
        <title>Climate Clever Clovers: New Paradigm to Reduce the Environmental Footprint of Ruminants by Breeding Low Methanogenic Forages Utilizing Haplotype Variation.</title>
        <authorList>
            <person name="Kaur P."/>
            <person name="Appels R."/>
            <person name="Bayer P.E."/>
            <person name="Keeble-Gagnere G."/>
            <person name="Wang J."/>
            <person name="Hirakawa H."/>
            <person name="Shirasawa K."/>
            <person name="Vercoe P."/>
            <person name="Stefanova K."/>
            <person name="Durmic Z."/>
            <person name="Nichols P."/>
            <person name="Revell C."/>
            <person name="Isobe S.N."/>
            <person name="Edwards D."/>
            <person name="Erskine W."/>
        </authorList>
    </citation>
    <scope>NUCLEOTIDE SEQUENCE [LARGE SCALE GENOMIC DNA]</scope>
    <source>
        <strain evidence="4">cv. Daliak</strain>
    </source>
</reference>
<keyword evidence="4" id="KW-1185">Reference proteome</keyword>
<name>A0A2Z6PRQ0_TRISU</name>
<dbReference type="EMBL" id="DF974670">
    <property type="protein sequence ID" value="GAU49989.1"/>
    <property type="molecule type" value="Genomic_DNA"/>
</dbReference>
<accession>A0A2Z6PRQ0</accession>
<dbReference type="Pfam" id="PF13966">
    <property type="entry name" value="zf-RVT"/>
    <property type="match status" value="1"/>
</dbReference>
<dbReference type="AlphaFoldDB" id="A0A2Z6PRQ0"/>
<proteinExistence type="predicted"/>
<feature type="domain" description="Reverse transcriptase zinc-binding" evidence="2">
    <location>
        <begin position="38"/>
        <end position="97"/>
    </location>
</feature>
<evidence type="ECO:0000256" key="1">
    <source>
        <dbReference type="SAM" id="MobiDB-lite"/>
    </source>
</evidence>
<dbReference type="InterPro" id="IPR026960">
    <property type="entry name" value="RVT-Znf"/>
</dbReference>
<dbReference type="OrthoDB" id="1423337at2759"/>